<feature type="domain" description="Phosphoribosyltransferase" evidence="1">
    <location>
        <begin position="28"/>
        <end position="183"/>
    </location>
</feature>
<proteinExistence type="predicted"/>
<dbReference type="AlphaFoldDB" id="A0A1V2DWY9"/>
<dbReference type="RefSeq" id="WP_076722552.1">
    <property type="nucleotide sequence ID" value="NZ_MSCW01000001.1"/>
</dbReference>
<sequence>MKVLDADDEMLKSFCSEAIDFFNLGEKRSVLIIGVESGGVPIAEALFEEVKNLTRTSISFVRCSRPSTKKKKEGVIGRIFRSVIRILPKFFLNFLRNVEHSFLSLKRSPEREVTSILADYSEYDTVIVVDDAVDSGYSLKSVVSHIMDLAAGNASDVSVRSAVFVVTQENPVFEPDFSFKKGVLVRFPWALDA</sequence>
<dbReference type="SUPFAM" id="SSF53271">
    <property type="entry name" value="PRTase-like"/>
    <property type="match status" value="1"/>
</dbReference>
<dbReference type="Gene3D" id="3.40.50.2020">
    <property type="match status" value="1"/>
</dbReference>
<comment type="caution">
    <text evidence="2">The sequence shown here is derived from an EMBL/GenBank/DDBJ whole genome shotgun (WGS) entry which is preliminary data.</text>
</comment>
<name>A0A1V2DWY9_9GAMM</name>
<reference evidence="2 3" key="1">
    <citation type="submission" date="2016-12" db="EMBL/GenBank/DDBJ databases">
        <title>Marinobacter lutaoensis whole genome sequencing.</title>
        <authorList>
            <person name="Verma A."/>
            <person name="Krishnamurthi S."/>
        </authorList>
    </citation>
    <scope>NUCLEOTIDE SEQUENCE [LARGE SCALE GENOMIC DNA]</scope>
    <source>
        <strain evidence="2 3">T5054</strain>
    </source>
</reference>
<accession>A0A1V2DWY9</accession>
<protein>
    <recommendedName>
        <fullName evidence="1">Phosphoribosyltransferase domain-containing protein</fullName>
    </recommendedName>
</protein>
<dbReference type="Proteomes" id="UP000189339">
    <property type="component" value="Unassembled WGS sequence"/>
</dbReference>
<dbReference type="InterPro" id="IPR029057">
    <property type="entry name" value="PRTase-like"/>
</dbReference>
<keyword evidence="3" id="KW-1185">Reference proteome</keyword>
<dbReference type="EMBL" id="MSCW01000001">
    <property type="protein sequence ID" value="ONF45057.1"/>
    <property type="molecule type" value="Genomic_DNA"/>
</dbReference>
<gene>
    <name evidence="2" type="ORF">BTO32_00835</name>
</gene>
<dbReference type="InterPro" id="IPR000836">
    <property type="entry name" value="PRTase_dom"/>
</dbReference>
<dbReference type="STRING" id="135739.BTO32_00835"/>
<evidence type="ECO:0000259" key="1">
    <source>
        <dbReference type="Pfam" id="PF00156"/>
    </source>
</evidence>
<dbReference type="Pfam" id="PF00156">
    <property type="entry name" value="Pribosyltran"/>
    <property type="match status" value="1"/>
</dbReference>
<dbReference type="OrthoDB" id="7375662at2"/>
<evidence type="ECO:0000313" key="3">
    <source>
        <dbReference type="Proteomes" id="UP000189339"/>
    </source>
</evidence>
<evidence type="ECO:0000313" key="2">
    <source>
        <dbReference type="EMBL" id="ONF45057.1"/>
    </source>
</evidence>
<organism evidence="2 3">
    <name type="scientific">Marinobacter lutaoensis</name>
    <dbReference type="NCBI Taxonomy" id="135739"/>
    <lineage>
        <taxon>Bacteria</taxon>
        <taxon>Pseudomonadati</taxon>
        <taxon>Pseudomonadota</taxon>
        <taxon>Gammaproteobacteria</taxon>
        <taxon>Pseudomonadales</taxon>
        <taxon>Marinobacteraceae</taxon>
        <taxon>Marinobacter</taxon>
    </lineage>
</organism>